<sequence length="1040" mass="115333">MDKPQEEEEQRQITAPLLASDPSTSASFSSSPPPRKEEEEEEENSPIEQVALTVPVNDDPATPVLTFRMWVLGTASCVLLAFLNQFFWYRKEPLSITSISAQIAVVPLGHLMASTITDRVFFRGSRWEFTLNPGPFNMKEHVLITIFANSGAGSVYAIHIVSAVRIFYQKHITFFVSLLVVITTQVLGFGWAGMFRRYLVEPAAMWWPQNLVQVSLFRALHEKEGRPKGGMTRNQFFMVAFLCSFAYYVLPGHLFSVLTSLSWMCWIFPRSVLAQQLGSGLHGLGIGAIGLDWATISSYLSSPLASPWFATANVAAGFALIMYVITPAAYCSTSTTPKPSPSSPMASSHPTGQSYNISSIIDPNFHLDIKAYEKNGPLYLSALFAMTYGVGFCLSHGDISHVLLFHGRCVVTLDLTATNAKYSIDHRLCLLVAKLMADEQCSHRSSLLLVRHFRFGGFPAVPGGTAAIALHEKEGRPKGGMTRNQFFMVAFLCSFAYYVLPGHLFSVLTSLSWMCWIFPRSVLAQQLGSGLHGLGIGAIGLDWATISSYLSSPLASPWFATANVAAGFALIMYVITPAAYWLNLYNAKTFPIFSDGLFTSTGQSYNISSIIDPNFHLDIKAYEKNGPLYLSALFAMTYGVGFASLTATISHVLLFHGRCVVTLDLPATNANQIWQMSKSAFKEKMDIHTKLMSRYDQVPHWWFIILLVANVALTIFACEYFIDQLQLPWWGVLLACFIAIFFTLPVGIIKATTNQLPAASELASLINGFSCLMTKTPGLNVITEYIIGYLYPGRPVANMCFKVYGFISMKQALLFLQDFKLGHYMKIPPRTMFMAQVVGTLIAALVYLGTAWWLMETITDICNTKLLPSDSPWTCPGDHVFYDASVIWGLIGPRRIFGDLGTYSNINWFFLAGALAPLLVWLAHKAFPEQEWIRLINMPVLIGATGSMPPATAVNYTTWVLVGFLSGYVIYRYRREWWQRHNYVLSGALDAGLAFMGVLLYMCLGLEKVRLNWWGNHLDGCPLASCPTAPGVVVEGCPVF</sequence>
<evidence type="ECO:0000256" key="4">
    <source>
        <dbReference type="ARBA" id="ARBA00022692"/>
    </source>
</evidence>
<dbReference type="AlphaFoldDB" id="A0A4S8JBP3"/>
<dbReference type="InterPro" id="IPR004813">
    <property type="entry name" value="OPT"/>
</dbReference>
<keyword evidence="5" id="KW-0571">Peptide transport</keyword>
<gene>
    <name evidence="11" type="ORF">C4D60_Mb03t11780</name>
</gene>
<dbReference type="Proteomes" id="UP000317650">
    <property type="component" value="Chromosome 3"/>
</dbReference>
<dbReference type="PANTHER" id="PTHR22601">
    <property type="entry name" value="ISP4 LIKE PROTEIN"/>
    <property type="match status" value="1"/>
</dbReference>
<evidence type="ECO:0000256" key="6">
    <source>
        <dbReference type="ARBA" id="ARBA00022927"/>
    </source>
</evidence>
<feature type="transmembrane region" description="Helical" evidence="10">
    <location>
        <begin position="101"/>
        <end position="122"/>
    </location>
</feature>
<evidence type="ECO:0000256" key="9">
    <source>
        <dbReference type="SAM" id="MobiDB-lite"/>
    </source>
</evidence>
<keyword evidence="3" id="KW-0813">Transport</keyword>
<feature type="transmembrane region" description="Helical" evidence="10">
    <location>
        <begin position="628"/>
        <end position="655"/>
    </location>
</feature>
<feature type="transmembrane region" description="Helical" evidence="10">
    <location>
        <begin position="173"/>
        <end position="192"/>
    </location>
</feature>
<feature type="transmembrane region" description="Helical" evidence="10">
    <location>
        <begin position="236"/>
        <end position="269"/>
    </location>
</feature>
<proteinExistence type="inferred from homology"/>
<feature type="transmembrane region" description="Helical" evidence="10">
    <location>
        <begin position="562"/>
        <end position="582"/>
    </location>
</feature>
<feature type="transmembrane region" description="Helical" evidence="10">
    <location>
        <begin position="954"/>
        <end position="971"/>
    </location>
</feature>
<evidence type="ECO:0000256" key="1">
    <source>
        <dbReference type="ARBA" id="ARBA00004141"/>
    </source>
</evidence>
<organism evidence="11 12">
    <name type="scientific">Musa balbisiana</name>
    <name type="common">Banana</name>
    <dbReference type="NCBI Taxonomy" id="52838"/>
    <lineage>
        <taxon>Eukaryota</taxon>
        <taxon>Viridiplantae</taxon>
        <taxon>Streptophyta</taxon>
        <taxon>Embryophyta</taxon>
        <taxon>Tracheophyta</taxon>
        <taxon>Spermatophyta</taxon>
        <taxon>Magnoliopsida</taxon>
        <taxon>Liliopsida</taxon>
        <taxon>Zingiberales</taxon>
        <taxon>Musaceae</taxon>
        <taxon>Musa</taxon>
    </lineage>
</organism>
<dbReference type="InterPro" id="IPR004648">
    <property type="entry name" value="Oligpept_transpt"/>
</dbReference>
<name>A0A4S8JBP3_MUSBA</name>
<dbReference type="GO" id="GO:0016020">
    <property type="term" value="C:membrane"/>
    <property type="evidence" value="ECO:0007669"/>
    <property type="project" value="UniProtKB-SubCell"/>
</dbReference>
<keyword evidence="7 10" id="KW-1133">Transmembrane helix</keyword>
<evidence type="ECO:0000256" key="5">
    <source>
        <dbReference type="ARBA" id="ARBA00022856"/>
    </source>
</evidence>
<evidence type="ECO:0000313" key="12">
    <source>
        <dbReference type="Proteomes" id="UP000317650"/>
    </source>
</evidence>
<dbReference type="NCBIfam" id="TIGR00728">
    <property type="entry name" value="OPT_sfam"/>
    <property type="match status" value="2"/>
</dbReference>
<feature type="transmembrane region" description="Helical" evidence="10">
    <location>
        <begin position="701"/>
        <end position="722"/>
    </location>
</feature>
<feature type="transmembrane region" description="Helical" evidence="10">
    <location>
        <begin position="67"/>
        <end position="89"/>
    </location>
</feature>
<feature type="transmembrane region" description="Helical" evidence="10">
    <location>
        <begin position="486"/>
        <end position="519"/>
    </location>
</feature>
<keyword evidence="8 10" id="KW-0472">Membrane</keyword>
<evidence type="ECO:0000313" key="11">
    <source>
        <dbReference type="EMBL" id="THU58212.1"/>
    </source>
</evidence>
<accession>A0A4S8JBP3</accession>
<feature type="transmembrane region" description="Helical" evidence="10">
    <location>
        <begin position="142"/>
        <end position="161"/>
    </location>
</feature>
<feature type="transmembrane region" description="Helical" evidence="10">
    <location>
        <begin position="308"/>
        <end position="330"/>
    </location>
</feature>
<feature type="transmembrane region" description="Helical" evidence="10">
    <location>
        <begin position="983"/>
        <end position="1002"/>
    </location>
</feature>
<dbReference type="GO" id="GO:0015031">
    <property type="term" value="P:protein transport"/>
    <property type="evidence" value="ECO:0007669"/>
    <property type="project" value="UniProtKB-KW"/>
</dbReference>
<reference evidence="11 12" key="1">
    <citation type="journal article" date="2019" name="Nat. Plants">
        <title>Genome sequencing of Musa balbisiana reveals subgenome evolution and function divergence in polyploid bananas.</title>
        <authorList>
            <person name="Yao X."/>
        </authorList>
    </citation>
    <scope>NUCLEOTIDE SEQUENCE [LARGE SCALE GENOMIC DNA]</scope>
    <source>
        <strain evidence="12">cv. DH-PKW</strain>
        <tissue evidence="11">Leaves</tissue>
    </source>
</reference>
<keyword evidence="12" id="KW-1185">Reference proteome</keyword>
<evidence type="ECO:0000256" key="10">
    <source>
        <dbReference type="SAM" id="Phobius"/>
    </source>
</evidence>
<evidence type="ECO:0000256" key="8">
    <source>
        <dbReference type="ARBA" id="ARBA00023136"/>
    </source>
</evidence>
<feature type="region of interest" description="Disordered" evidence="9">
    <location>
        <begin position="1"/>
        <end position="47"/>
    </location>
</feature>
<evidence type="ECO:0000256" key="3">
    <source>
        <dbReference type="ARBA" id="ARBA00022448"/>
    </source>
</evidence>
<evidence type="ECO:0000256" key="2">
    <source>
        <dbReference type="ARBA" id="ARBA00005484"/>
    </source>
</evidence>
<protein>
    <submittedName>
        <fullName evidence="11">Uncharacterized protein</fullName>
    </submittedName>
</protein>
<comment type="similarity">
    <text evidence="2">Belongs to the oligopeptide OPT transporter (TC 2.A.67.1) family.</text>
</comment>
<comment type="subcellular location">
    <subcellularLocation>
        <location evidence="1">Membrane</location>
        <topology evidence="1">Multi-pass membrane protein</topology>
    </subcellularLocation>
</comment>
<dbReference type="EMBL" id="PYDT01000006">
    <property type="protein sequence ID" value="THU58212.1"/>
    <property type="molecule type" value="Genomic_DNA"/>
</dbReference>
<keyword evidence="6" id="KW-0653">Protein transport</keyword>
<feature type="compositionally biased region" description="Low complexity" evidence="9">
    <location>
        <begin position="20"/>
        <end position="30"/>
    </location>
</feature>
<feature type="transmembrane region" description="Helical" evidence="10">
    <location>
        <begin position="833"/>
        <end position="855"/>
    </location>
</feature>
<dbReference type="GO" id="GO:0035673">
    <property type="term" value="F:oligopeptide transmembrane transporter activity"/>
    <property type="evidence" value="ECO:0007669"/>
    <property type="project" value="InterPro"/>
</dbReference>
<comment type="caution">
    <text evidence="11">The sequence shown here is derived from an EMBL/GenBank/DDBJ whole genome shotgun (WGS) entry which is preliminary data.</text>
</comment>
<feature type="transmembrane region" description="Helical" evidence="10">
    <location>
        <begin position="906"/>
        <end position="923"/>
    </location>
</feature>
<evidence type="ECO:0000256" key="7">
    <source>
        <dbReference type="ARBA" id="ARBA00022989"/>
    </source>
</evidence>
<keyword evidence="4 10" id="KW-0812">Transmembrane</keyword>
<feature type="transmembrane region" description="Helical" evidence="10">
    <location>
        <begin position="728"/>
        <end position="749"/>
    </location>
</feature>
<feature type="transmembrane region" description="Helical" evidence="10">
    <location>
        <begin position="281"/>
        <end position="302"/>
    </location>
</feature>
<dbReference type="Pfam" id="PF03169">
    <property type="entry name" value="OPT"/>
    <property type="match status" value="2"/>
</dbReference>
<dbReference type="NCBIfam" id="TIGR00727">
    <property type="entry name" value="ISP4_OPT"/>
    <property type="match status" value="1"/>
</dbReference>